<organism evidence="2 3">
    <name type="scientific">Mucuna pruriens</name>
    <name type="common">Velvet bean</name>
    <name type="synonym">Dolichos pruriens</name>
    <dbReference type="NCBI Taxonomy" id="157652"/>
    <lineage>
        <taxon>Eukaryota</taxon>
        <taxon>Viridiplantae</taxon>
        <taxon>Streptophyta</taxon>
        <taxon>Embryophyta</taxon>
        <taxon>Tracheophyta</taxon>
        <taxon>Spermatophyta</taxon>
        <taxon>Magnoliopsida</taxon>
        <taxon>eudicotyledons</taxon>
        <taxon>Gunneridae</taxon>
        <taxon>Pentapetalae</taxon>
        <taxon>rosids</taxon>
        <taxon>fabids</taxon>
        <taxon>Fabales</taxon>
        <taxon>Fabaceae</taxon>
        <taxon>Papilionoideae</taxon>
        <taxon>50 kb inversion clade</taxon>
        <taxon>NPAAA clade</taxon>
        <taxon>indigoferoid/millettioid clade</taxon>
        <taxon>Phaseoleae</taxon>
        <taxon>Mucuna</taxon>
    </lineage>
</organism>
<reference evidence="2" key="1">
    <citation type="submission" date="2018-05" db="EMBL/GenBank/DDBJ databases">
        <title>Draft genome of Mucuna pruriens seed.</title>
        <authorList>
            <person name="Nnadi N.E."/>
            <person name="Vos R."/>
            <person name="Hasami M.H."/>
            <person name="Devisetty U.K."/>
            <person name="Aguiy J.C."/>
        </authorList>
    </citation>
    <scope>NUCLEOTIDE SEQUENCE [LARGE SCALE GENOMIC DNA]</scope>
    <source>
        <strain evidence="2">JCA_2017</strain>
    </source>
</reference>
<evidence type="ECO:0000259" key="1">
    <source>
        <dbReference type="Pfam" id="PF07727"/>
    </source>
</evidence>
<sequence length="92" mass="10159">MKLPMYCKTEDKNLACKLNKSLYGLGQASHYWFCKFSTSLLNHGFTQSRNEYLLFSLGCSSSLVVPGDFLASIAKSAKGISLSHCKLIGCKQ</sequence>
<dbReference type="AlphaFoldDB" id="A0A371GUU0"/>
<dbReference type="Proteomes" id="UP000257109">
    <property type="component" value="Unassembled WGS sequence"/>
</dbReference>
<dbReference type="InterPro" id="IPR013103">
    <property type="entry name" value="RVT_2"/>
</dbReference>
<keyword evidence="3" id="KW-1185">Reference proteome</keyword>
<evidence type="ECO:0000313" key="2">
    <source>
        <dbReference type="EMBL" id="RDX94305.1"/>
    </source>
</evidence>
<gene>
    <name evidence="2" type="ORF">CR513_23329</name>
</gene>
<evidence type="ECO:0000313" key="3">
    <source>
        <dbReference type="Proteomes" id="UP000257109"/>
    </source>
</evidence>
<feature type="non-terminal residue" evidence="2">
    <location>
        <position position="1"/>
    </location>
</feature>
<dbReference type="Pfam" id="PF07727">
    <property type="entry name" value="RVT_2"/>
    <property type="match status" value="1"/>
</dbReference>
<feature type="domain" description="Reverse transcriptase Ty1/copia-type" evidence="1">
    <location>
        <begin position="4"/>
        <end position="65"/>
    </location>
</feature>
<name>A0A371GUU0_MUCPR</name>
<accession>A0A371GUU0</accession>
<dbReference type="EMBL" id="QJKJ01004400">
    <property type="protein sequence ID" value="RDX94305.1"/>
    <property type="molecule type" value="Genomic_DNA"/>
</dbReference>
<comment type="caution">
    <text evidence="2">The sequence shown here is derived from an EMBL/GenBank/DDBJ whole genome shotgun (WGS) entry which is preliminary data.</text>
</comment>
<protein>
    <recommendedName>
        <fullName evidence="1">Reverse transcriptase Ty1/copia-type domain-containing protein</fullName>
    </recommendedName>
</protein>
<proteinExistence type="predicted"/>